<reference evidence="2" key="1">
    <citation type="journal article" date="2023" name="Front. Plant Sci.">
        <title>Chromosomal-level genome assembly of Melastoma candidum provides insights into trichome evolution.</title>
        <authorList>
            <person name="Zhong Y."/>
            <person name="Wu W."/>
            <person name="Sun C."/>
            <person name="Zou P."/>
            <person name="Liu Y."/>
            <person name="Dai S."/>
            <person name="Zhou R."/>
        </authorList>
    </citation>
    <scope>NUCLEOTIDE SEQUENCE [LARGE SCALE GENOMIC DNA]</scope>
</reference>
<evidence type="ECO:0000313" key="1">
    <source>
        <dbReference type="EMBL" id="KAI4382897.1"/>
    </source>
</evidence>
<organism evidence="1 2">
    <name type="scientific">Melastoma candidum</name>
    <dbReference type="NCBI Taxonomy" id="119954"/>
    <lineage>
        <taxon>Eukaryota</taxon>
        <taxon>Viridiplantae</taxon>
        <taxon>Streptophyta</taxon>
        <taxon>Embryophyta</taxon>
        <taxon>Tracheophyta</taxon>
        <taxon>Spermatophyta</taxon>
        <taxon>Magnoliopsida</taxon>
        <taxon>eudicotyledons</taxon>
        <taxon>Gunneridae</taxon>
        <taxon>Pentapetalae</taxon>
        <taxon>rosids</taxon>
        <taxon>malvids</taxon>
        <taxon>Myrtales</taxon>
        <taxon>Melastomataceae</taxon>
        <taxon>Melastomatoideae</taxon>
        <taxon>Melastomateae</taxon>
        <taxon>Melastoma</taxon>
    </lineage>
</organism>
<proteinExistence type="predicted"/>
<gene>
    <name evidence="1" type="ORF">MLD38_008799</name>
</gene>
<name>A0ACB9S412_9MYRT</name>
<sequence>MPVLRTTVSMRDVLGRKRILPEENVVSRQTEGRRVALRQMLNELREVPKVPPEKADRSQDHSRKKFGFIHISFPMMKQSKKNVQASELRRSGHP</sequence>
<keyword evidence="2" id="KW-1185">Reference proteome</keyword>
<comment type="caution">
    <text evidence="1">The sequence shown here is derived from an EMBL/GenBank/DDBJ whole genome shotgun (WGS) entry which is preliminary data.</text>
</comment>
<evidence type="ECO:0000313" key="2">
    <source>
        <dbReference type="Proteomes" id="UP001057402"/>
    </source>
</evidence>
<dbReference type="EMBL" id="CM042882">
    <property type="protein sequence ID" value="KAI4382897.1"/>
    <property type="molecule type" value="Genomic_DNA"/>
</dbReference>
<dbReference type="Proteomes" id="UP001057402">
    <property type="component" value="Chromosome 3"/>
</dbReference>
<protein>
    <submittedName>
        <fullName evidence="1">Uncharacterized protein</fullName>
    </submittedName>
</protein>
<accession>A0ACB9S412</accession>